<dbReference type="Proteomes" id="UP001408356">
    <property type="component" value="Unassembled WGS sequence"/>
</dbReference>
<dbReference type="InterPro" id="IPR041371">
    <property type="entry name" value="GH92_N"/>
</dbReference>
<feature type="domain" description="Glycosyl hydrolase family 92" evidence="2">
    <location>
        <begin position="336"/>
        <end position="819"/>
    </location>
</feature>
<feature type="signal peptide" evidence="1">
    <location>
        <begin position="1"/>
        <end position="16"/>
    </location>
</feature>
<name>A0ABR2V4C1_9PEZI</name>
<keyword evidence="1" id="KW-0732">Signal</keyword>
<dbReference type="InterPro" id="IPR005887">
    <property type="entry name" value="GH92_a_mannosidase_put"/>
</dbReference>
<dbReference type="NCBIfam" id="TIGR01180">
    <property type="entry name" value="aman2_put"/>
    <property type="match status" value="1"/>
</dbReference>
<dbReference type="Pfam" id="PF07971">
    <property type="entry name" value="Glyco_hydro_92"/>
    <property type="match status" value="1"/>
</dbReference>
<evidence type="ECO:0000313" key="4">
    <source>
        <dbReference type="EMBL" id="KAK9421763.1"/>
    </source>
</evidence>
<comment type="caution">
    <text evidence="4">The sequence shown here is derived from an EMBL/GenBank/DDBJ whole genome shotgun (WGS) entry which is preliminary data.</text>
</comment>
<feature type="domain" description="Glycosyl hydrolase family 92 N-terminal" evidence="3">
    <location>
        <begin position="38"/>
        <end position="330"/>
    </location>
</feature>
<dbReference type="InterPro" id="IPR014718">
    <property type="entry name" value="GH-type_carb-bd"/>
</dbReference>
<dbReference type="Gene3D" id="3.30.2080.10">
    <property type="entry name" value="GH92 mannosidase domain"/>
    <property type="match status" value="1"/>
</dbReference>
<dbReference type="InterPro" id="IPR008928">
    <property type="entry name" value="6-hairpin_glycosidase_sf"/>
</dbReference>
<evidence type="ECO:0000313" key="5">
    <source>
        <dbReference type="Proteomes" id="UP001408356"/>
    </source>
</evidence>
<dbReference type="Gene3D" id="1.20.1050.60">
    <property type="entry name" value="alpha-1,2-mannosidase"/>
    <property type="match status" value="1"/>
</dbReference>
<dbReference type="InterPro" id="IPR012939">
    <property type="entry name" value="Glyco_hydro_92"/>
</dbReference>
<dbReference type="Gene3D" id="1.20.1610.10">
    <property type="entry name" value="alpha-1,2-mannosidases domains"/>
    <property type="match status" value="1"/>
</dbReference>
<accession>A0ABR2V4C1</accession>
<dbReference type="PANTHER" id="PTHR12143:SF43">
    <property type="entry name" value="PUTATIVE-RELATED"/>
    <property type="match status" value="1"/>
</dbReference>
<evidence type="ECO:0000259" key="3">
    <source>
        <dbReference type="Pfam" id="PF17678"/>
    </source>
</evidence>
<dbReference type="Gene3D" id="2.70.98.10">
    <property type="match status" value="2"/>
</dbReference>
<gene>
    <name evidence="4" type="ORF">SUNI508_05364</name>
</gene>
<evidence type="ECO:0000259" key="2">
    <source>
        <dbReference type="Pfam" id="PF07971"/>
    </source>
</evidence>
<organism evidence="4 5">
    <name type="scientific">Seiridium unicorne</name>
    <dbReference type="NCBI Taxonomy" id="138068"/>
    <lineage>
        <taxon>Eukaryota</taxon>
        <taxon>Fungi</taxon>
        <taxon>Dikarya</taxon>
        <taxon>Ascomycota</taxon>
        <taxon>Pezizomycotina</taxon>
        <taxon>Sordariomycetes</taxon>
        <taxon>Xylariomycetidae</taxon>
        <taxon>Amphisphaeriales</taxon>
        <taxon>Sporocadaceae</taxon>
        <taxon>Seiridium</taxon>
    </lineage>
</organism>
<dbReference type="EMBL" id="JARVKF010000157">
    <property type="protein sequence ID" value="KAK9421763.1"/>
    <property type="molecule type" value="Genomic_DNA"/>
</dbReference>
<proteinExistence type="predicted"/>
<dbReference type="Pfam" id="PF17678">
    <property type="entry name" value="Glyco_hydro_92N"/>
    <property type="match status" value="1"/>
</dbReference>
<reference evidence="4 5" key="1">
    <citation type="journal article" date="2024" name="J. Plant Pathol.">
        <title>Sequence and assembly of the genome of Seiridium unicorne, isolate CBS 538.82, causal agent of cypress canker disease.</title>
        <authorList>
            <person name="Scali E."/>
            <person name="Rocca G.D."/>
            <person name="Danti R."/>
            <person name="Garbelotto M."/>
            <person name="Barberini S."/>
            <person name="Baroncelli R."/>
            <person name="Emiliani G."/>
        </authorList>
    </citation>
    <scope>NUCLEOTIDE SEQUENCE [LARGE SCALE GENOMIC DNA]</scope>
    <source>
        <strain evidence="4 5">BM-138-508</strain>
    </source>
</reference>
<feature type="chain" id="PRO_5047286097" description="Glycoside hydrolase family 92 protein" evidence="1">
    <location>
        <begin position="17"/>
        <end position="829"/>
    </location>
</feature>
<evidence type="ECO:0000256" key="1">
    <source>
        <dbReference type="SAM" id="SignalP"/>
    </source>
</evidence>
<evidence type="ECO:0008006" key="6">
    <source>
        <dbReference type="Google" id="ProtNLM"/>
    </source>
</evidence>
<dbReference type="InterPro" id="IPR050883">
    <property type="entry name" value="PNGase"/>
</dbReference>
<dbReference type="SUPFAM" id="SSF48208">
    <property type="entry name" value="Six-hairpin glycosidases"/>
    <property type="match status" value="1"/>
</dbReference>
<protein>
    <recommendedName>
        <fullName evidence="6">Glycoside hydrolase family 92 protein</fullName>
    </recommendedName>
</protein>
<dbReference type="PANTHER" id="PTHR12143">
    <property type="entry name" value="PEPTIDE N-GLYCANASE PNGASE -RELATED"/>
    <property type="match status" value="1"/>
</dbReference>
<keyword evidence="5" id="KW-1185">Reference proteome</keyword>
<sequence>MKVLSLLLSWGDVATSYIIGPGSHAKPSYHDDAGVLRYVNPRIGTNGSDPNDNGGMIPSVSVPFGMTRWTPQSRENFISQCPYHDTDEFIHGFQATHQPAIWMGELGQVVLTPGWSHGVKSLFQQRGLAFRKEDEVSTPYVYEVLLNADTEGEHGWNLTEEAAGEGVVPGGAGSAPDNVVEGANGRTRRSLPQSNAYNRSIHVTMSSSAHVGYLRFDFNDSHPIGAPPIEPYVYIQASRRNWTGEIRIDPTKSEISGSNPQRQDYLLGPDRPDSFRGYFVSRFSRPFETFGTASGENITEGSLESSGGNTGAYVKFNSSTSRVDVRTGVSFVSVEQARRNLDIEIPDGNSLEDTIDSVKEAWLEKLGRVAIEGVNETDAEHDPRTIWYTGLFHALQYPNDYSEPTSNQSNCTRIFYNGYTDSVQEINESYYQSWSIWDTYRAEHSLLTIFAPERINSMMRTLLHIFDWTGRLPMWANMVETNIMIATNADVVLANAISRGFQGFDIQKAWDAVWKDAYVPPDNDTELLYYDREPNTPYEARAGLTSYMERGWVANDGWSESASRTLDYAFNDAACAVVAHAAGKSDEAASLEERSKNYATIWNNETQFMQARNANGTWANDTWGWTEGDKWVYSFDVMHDVDGLASLFPDGREGLKKKLDEHFDGGYNMHSNEPSHHVPYLYSVIGHPRSTADQVRSIAWENYNATSSGLSGNEDLGQMSAWYVFSALGFYPVNPAGDEYVVGSPFFEKVTIRLPAGVGSGGNLDVDEGGEKTLVISALGAPSKPYVKGLTIDGQLIDRPTIRHRQIVGAKIIEFEMSDTATAWGGNGV</sequence>